<dbReference type="InterPro" id="IPR003961">
    <property type="entry name" value="FN3_dom"/>
</dbReference>
<dbReference type="PROSITE" id="PS50853">
    <property type="entry name" value="FN3"/>
    <property type="match status" value="1"/>
</dbReference>
<organism evidence="3">
    <name type="scientific">marine sediment metagenome</name>
    <dbReference type="NCBI Taxonomy" id="412755"/>
    <lineage>
        <taxon>unclassified sequences</taxon>
        <taxon>metagenomes</taxon>
        <taxon>ecological metagenomes</taxon>
    </lineage>
</organism>
<gene>
    <name evidence="3" type="ORF">S03H2_04239</name>
</gene>
<dbReference type="InterPro" id="IPR036116">
    <property type="entry name" value="FN3_sf"/>
</dbReference>
<evidence type="ECO:0000256" key="1">
    <source>
        <dbReference type="SAM" id="MobiDB-lite"/>
    </source>
</evidence>
<dbReference type="InterPro" id="IPR011635">
    <property type="entry name" value="CARDB"/>
</dbReference>
<dbReference type="EMBL" id="BARU01001661">
    <property type="protein sequence ID" value="GAH19673.1"/>
    <property type="molecule type" value="Genomic_DNA"/>
</dbReference>
<sequence>MGNYHDYVSETAPQTMTSTGTFTANLTGLSPNTTYHFRAIAVGDGTGYGEDRAFTTATTPTPGPAGGGRRPPTLPPGTTDVRGIVSNAGVFTEAFTTTSECACCTLDIPEGTVGLSEELEPLDEITLVPMDEPPPPPEDAHVIGLGCDFGPDGATFDPPITVTLRYDPDALPEGVDEEGLVVAMWDEEAGEWIELDCVVDTVNNTITASVSHFTTFAIIGRVPAPAPPEEEEVTTVVTVEEEEEEPEVVLPAPAAFSVSNLTVEPTGIKLGEAVTVSIVVANTGGESGSYTVVLKIDGVKEAEETVTITAGESQDVSFSATREEPGNYTVTVDAWSGSFTVVAPEEEEEVPLRSTSPLSSPA</sequence>
<feature type="region of interest" description="Disordered" evidence="1">
    <location>
        <begin position="55"/>
        <end position="76"/>
    </location>
</feature>
<reference evidence="3" key="1">
    <citation type="journal article" date="2014" name="Front. Microbiol.">
        <title>High frequency of phylogenetically diverse reductive dehalogenase-homologous genes in deep subseafloor sedimentary metagenomes.</title>
        <authorList>
            <person name="Kawai M."/>
            <person name="Futagami T."/>
            <person name="Toyoda A."/>
            <person name="Takaki Y."/>
            <person name="Nishi S."/>
            <person name="Hori S."/>
            <person name="Arai W."/>
            <person name="Tsubouchi T."/>
            <person name="Morono Y."/>
            <person name="Uchiyama I."/>
            <person name="Ito T."/>
            <person name="Fujiyama A."/>
            <person name="Inagaki F."/>
            <person name="Takami H."/>
        </authorList>
    </citation>
    <scope>NUCLEOTIDE SEQUENCE</scope>
    <source>
        <strain evidence="3">Expedition CK06-06</strain>
    </source>
</reference>
<accession>X1FFW6</accession>
<dbReference type="SUPFAM" id="SSF49265">
    <property type="entry name" value="Fibronectin type III"/>
    <property type="match status" value="1"/>
</dbReference>
<dbReference type="Pfam" id="PF07705">
    <property type="entry name" value="CARDB"/>
    <property type="match status" value="1"/>
</dbReference>
<dbReference type="AlphaFoldDB" id="X1FFW6"/>
<evidence type="ECO:0000313" key="3">
    <source>
        <dbReference type="EMBL" id="GAH19673.1"/>
    </source>
</evidence>
<evidence type="ECO:0000259" key="2">
    <source>
        <dbReference type="PROSITE" id="PS50853"/>
    </source>
</evidence>
<protein>
    <recommendedName>
        <fullName evidence="2">Fibronectin type-III domain-containing protein</fullName>
    </recommendedName>
</protein>
<comment type="caution">
    <text evidence="3">The sequence shown here is derived from an EMBL/GenBank/DDBJ whole genome shotgun (WGS) entry which is preliminary data.</text>
</comment>
<dbReference type="Gene3D" id="2.60.40.10">
    <property type="entry name" value="Immunoglobulins"/>
    <property type="match status" value="2"/>
</dbReference>
<feature type="domain" description="Fibronectin type-III" evidence="2">
    <location>
        <begin position="1"/>
        <end position="62"/>
    </location>
</feature>
<name>X1FFW6_9ZZZZ</name>
<dbReference type="InterPro" id="IPR013783">
    <property type="entry name" value="Ig-like_fold"/>
</dbReference>
<proteinExistence type="predicted"/>